<name>A0A0C2Z2Y5_9AGAM</name>
<keyword evidence="2" id="KW-1185">Reference proteome</keyword>
<protein>
    <submittedName>
        <fullName evidence="1">Uncharacterized protein</fullName>
    </submittedName>
</protein>
<dbReference type="HOGENOM" id="CLU_1504305_0_0_1"/>
<reference evidence="2" key="2">
    <citation type="submission" date="2015-01" db="EMBL/GenBank/DDBJ databases">
        <title>Evolutionary Origins and Diversification of the Mycorrhizal Mutualists.</title>
        <authorList>
            <consortium name="DOE Joint Genome Institute"/>
            <consortium name="Mycorrhizal Genomics Consortium"/>
            <person name="Kohler A."/>
            <person name="Kuo A."/>
            <person name="Nagy L.G."/>
            <person name="Floudas D."/>
            <person name="Copeland A."/>
            <person name="Barry K.W."/>
            <person name="Cichocki N."/>
            <person name="Veneault-Fourrey C."/>
            <person name="LaButti K."/>
            <person name="Lindquist E.A."/>
            <person name="Lipzen A."/>
            <person name="Lundell T."/>
            <person name="Morin E."/>
            <person name="Murat C."/>
            <person name="Riley R."/>
            <person name="Ohm R."/>
            <person name="Sun H."/>
            <person name="Tunlid A."/>
            <person name="Henrissat B."/>
            <person name="Grigoriev I.V."/>
            <person name="Hibbett D.S."/>
            <person name="Martin F."/>
        </authorList>
    </citation>
    <scope>NUCLEOTIDE SEQUENCE [LARGE SCALE GENOMIC DNA]</scope>
    <source>
        <strain evidence="2">Foug A</strain>
    </source>
</reference>
<sequence>MTQLPEGKQWVKTAAVRSCNEVKVADVSCDGCDDEDLLAPVEVGTLQAVELEESTWSLHLCDYYIGHLQRQRRTTVIYQAVSVDICQTSEGHSSKAAELILYTSPPITSYHCPHPMQNLVTPLSQELVRSGAHTDHKGHDVALLLEGVGSAFYVVPLPVRSPNSLSRIQSAYRLGFSNK</sequence>
<dbReference type="EMBL" id="KN822120">
    <property type="protein sequence ID" value="KIM56263.1"/>
    <property type="molecule type" value="Genomic_DNA"/>
</dbReference>
<evidence type="ECO:0000313" key="1">
    <source>
        <dbReference type="EMBL" id="KIM56263.1"/>
    </source>
</evidence>
<reference evidence="1 2" key="1">
    <citation type="submission" date="2014-04" db="EMBL/GenBank/DDBJ databases">
        <authorList>
            <consortium name="DOE Joint Genome Institute"/>
            <person name="Kuo A."/>
            <person name="Kohler A."/>
            <person name="Nagy L.G."/>
            <person name="Floudas D."/>
            <person name="Copeland A."/>
            <person name="Barry K.W."/>
            <person name="Cichocki N."/>
            <person name="Veneault-Fourrey C."/>
            <person name="LaButti K."/>
            <person name="Lindquist E.A."/>
            <person name="Lipzen A."/>
            <person name="Lundell T."/>
            <person name="Morin E."/>
            <person name="Murat C."/>
            <person name="Sun H."/>
            <person name="Tunlid A."/>
            <person name="Henrissat B."/>
            <person name="Grigoriev I.V."/>
            <person name="Hibbett D.S."/>
            <person name="Martin F."/>
            <person name="Nordberg H.P."/>
            <person name="Cantor M.N."/>
            <person name="Hua S.X."/>
        </authorList>
    </citation>
    <scope>NUCLEOTIDE SEQUENCE [LARGE SCALE GENOMIC DNA]</scope>
    <source>
        <strain evidence="1 2">Foug A</strain>
    </source>
</reference>
<organism evidence="1 2">
    <name type="scientific">Scleroderma citrinum Foug A</name>
    <dbReference type="NCBI Taxonomy" id="1036808"/>
    <lineage>
        <taxon>Eukaryota</taxon>
        <taxon>Fungi</taxon>
        <taxon>Dikarya</taxon>
        <taxon>Basidiomycota</taxon>
        <taxon>Agaricomycotina</taxon>
        <taxon>Agaricomycetes</taxon>
        <taxon>Agaricomycetidae</taxon>
        <taxon>Boletales</taxon>
        <taxon>Sclerodermatineae</taxon>
        <taxon>Sclerodermataceae</taxon>
        <taxon>Scleroderma</taxon>
    </lineage>
</organism>
<proteinExistence type="predicted"/>
<dbReference type="InParanoid" id="A0A0C2Z2Y5"/>
<dbReference type="Proteomes" id="UP000053989">
    <property type="component" value="Unassembled WGS sequence"/>
</dbReference>
<dbReference type="AlphaFoldDB" id="A0A0C2Z2Y5"/>
<accession>A0A0C2Z2Y5</accession>
<evidence type="ECO:0000313" key="2">
    <source>
        <dbReference type="Proteomes" id="UP000053989"/>
    </source>
</evidence>
<gene>
    <name evidence="1" type="ORF">SCLCIDRAFT_250229</name>
</gene>